<feature type="domain" description="Big-1" evidence="4">
    <location>
        <begin position="1059"/>
        <end position="1154"/>
    </location>
</feature>
<protein>
    <submittedName>
        <fullName evidence="6">S-layer homology domain-containing protein</fullName>
    </submittedName>
</protein>
<dbReference type="PANTHER" id="PTHR39576:SF1">
    <property type="entry name" value="INVASIN"/>
    <property type="match status" value="1"/>
</dbReference>
<evidence type="ECO:0000313" key="7">
    <source>
        <dbReference type="Proteomes" id="UP000198538"/>
    </source>
</evidence>
<dbReference type="Proteomes" id="UP000198538">
    <property type="component" value="Unassembled WGS sequence"/>
</dbReference>
<dbReference type="PROSITE" id="PS51127">
    <property type="entry name" value="BIG1"/>
    <property type="match status" value="10"/>
</dbReference>
<feature type="signal peptide" evidence="3">
    <location>
        <begin position="1"/>
        <end position="31"/>
    </location>
</feature>
<dbReference type="STRING" id="582692.SAMN05720606_10690"/>
<feature type="domain" description="Big-1" evidence="4">
    <location>
        <begin position="343"/>
        <end position="436"/>
    </location>
</feature>
<feature type="domain" description="Big-1" evidence="4">
    <location>
        <begin position="955"/>
        <end position="1051"/>
    </location>
</feature>
<dbReference type="InterPro" id="IPR025883">
    <property type="entry name" value="Cadherin-like_domain"/>
</dbReference>
<feature type="domain" description="Big-1" evidence="4">
    <location>
        <begin position="750"/>
        <end position="846"/>
    </location>
</feature>
<feature type="domain" description="Big-1" evidence="4">
    <location>
        <begin position="444"/>
        <end position="537"/>
    </location>
</feature>
<reference evidence="7" key="1">
    <citation type="submission" date="2016-10" db="EMBL/GenBank/DDBJ databases">
        <authorList>
            <person name="Varghese N."/>
            <person name="Submissions S."/>
        </authorList>
    </citation>
    <scope>NUCLEOTIDE SEQUENCE [LARGE SCALE GENOMIC DNA]</scope>
    <source>
        <strain evidence="7">BL9</strain>
    </source>
</reference>
<dbReference type="Pfam" id="PF02369">
    <property type="entry name" value="Big_1"/>
    <property type="match status" value="10"/>
</dbReference>
<evidence type="ECO:0000259" key="5">
    <source>
        <dbReference type="PROSITE" id="PS51272"/>
    </source>
</evidence>
<dbReference type="EMBL" id="FMVM01000006">
    <property type="protein sequence ID" value="SCY56068.1"/>
    <property type="molecule type" value="Genomic_DNA"/>
</dbReference>
<proteinExistence type="inferred from homology"/>
<dbReference type="Pfam" id="PF12733">
    <property type="entry name" value="Cadherin-like"/>
    <property type="match status" value="2"/>
</dbReference>
<sequence length="2048" mass="210350">MNKRLKSYMIRVLCVLLVINTFPGGSQTSEAAGQSIQYNQTNNGLTGKLGTHDFQYGYSDFSDGTSLTNGLLLIGGSSTSSVKLMSAFAKYSIPTSGFPSSGQKAVLSLKLDSLSDTSDAAYPPILQVWQYTGSTNYSPVYEQTDPSLWPETMTSLRSNPNFTLLDTKNAAAIASALSNGTNLTFDVDSAVKAKAGTVVQFLITGPESSSKPSTDNRFEVTSQAPFLTEVAGGPPAAANTSTVTASPTTVTANGTASSTITVTVKDASNNLLSGKTVTLTKGSSNSVISPSSQVTNASGVATFTVTNTQAEQSTYTASIAADAVTITQTASVTFQPGPVSAGQSTVTASPTTLTANNTSSSTITVTLKDANNNLITGQDVTLSQGSGSSTISPTLSTTNASGVATFTVRNTKAEAVTYTASANGVSLTSTPMVTFQAGAVNASTSTITASKANVIANNTDNATITVTLRDINNNPVGSQAVTIAQGSGSSTITATQGTTNASGVATFTVKSTKAETVTYSASAGGTTTASTASVTFQPGAVAASQSTVSVSKNSVFADGSDSSTVTVTLNDVNGNTVSGKSVTLSQGSGSSTINPSTAVTTNASGQAVFTVTSVKAETVTYTATDATDNLTVTQTGAVTFVPGAVDAAASTVVASKANVIANNVDSATITVTLRDAGNNAINNRSVTLSQGSGSSTITTTPGTTDANGVATFTVKSTKAEGITYTATAGGVTVTATAGVTFQPGSVSASISKVEASKVNVSADNVDTSIIMVTLTDSNGNPIGGKSITLAQGSGSSTISPSTAVMTNASGQVAFTVKSTKAETVTYTATDATDSITITQTASVTFDPGAVDTNLSTISTSKANVAADNTDTATITVHLKDSSGNAISGKNVTLSQGSGSSTITATQGTTDASGVATFTVKSTKAEAVTYTAVSSSVTLAATTGVTFQPGAVSASASKVVVSKANVSADGTDSSTVTVTLNDINSNPISGKNVTLSQGSGSSAITPSTAVVTNAGGQAVFTVTNNKAETVTYTATNTTDSVTITQTGAITFDPGTVDAALSTVTVSKTTVAADNTDSATVTVTLRDSQGNPISNKNVTLSQGSGGSTITPQAGVMTDGNGVATFTLTSTKAESVTYTAIAGSVTLSPHPVPVTFTPGAADGTTSQITVSKASASANGSDFSTISVTVKDIHGNVIAGRNVTLQQGSGRSLISPAQATTNVDGVASFTATNTTTENVVYTATVVNDSVLLSHVANVNFLSANAYLNGLDISSGTLIPVFLPMEINYVANVTDDVYQITFTPTAADSHATIRINGTAVQSGLASTPISLVTGSNTITIEVLAADGKTRQRYTIVVMREPNKDARLKALSGLPKALTPAFDSAVTKYTVHVANHVEQYEVQAELQNELSNLTVTGAVYDSSINAYVTNLQVGTNTIQLNVTAQDGITEANYIIEVIRTSVQDEVRRALNNLTIGYTGDDTWEFVTRDLLLTNTQDDLPVVWNTSKPDIVESNGTVTRPASQESAVILTASIEYLNVKMSRTFLIVVKPQGLSVVSSGVTRNVPIRIGTSNTDVEQTPITRKELSDGNKIDKVIATTSQLSNALQSAVTNNESNVRVVATDTPTDPADEVTIDVPASSYDPLAGVVDLTLETDYAHIMLDKSTLSQLNTAGQSLFFRFVPIRQASQITQVKEQALADPLVKQAASTGTASQIGTPMTIETNYSSYNTTLLFPASKLNLPTGSVSQQAAYAADLYVYIQHSDGEIALQRGTVQYDANGQIEGIAITINKFSTFTILHVQPANSSSGGGSGSDGGNAGGGSTSPASTPTPGTKPSTPEETPTPAQPGASGEHAAYIQGYPDGTFRPSQTTTRAELASMLWRVMLENGSQPDPSVSGGYSDVAQSHWAYEAIRQLHSKQIMLGITTDQFAPNRALTRAEFAVLAVRWQQLTTDGSGETSFTDITNHWAAPSIAVLVQKGIVKGYTDGTFRPNDGVTRAELVTMMNRLLKRGPLTGVTTPTWKDVSSTHWAFADIEEASQSHHYNVLPSGAEKWINN</sequence>
<dbReference type="Pfam" id="PF00395">
    <property type="entry name" value="SLH"/>
    <property type="match status" value="3"/>
</dbReference>
<evidence type="ECO:0000256" key="1">
    <source>
        <dbReference type="ARBA" id="ARBA00010116"/>
    </source>
</evidence>
<dbReference type="SUPFAM" id="SSF49373">
    <property type="entry name" value="Invasin/intimin cell-adhesion fragments"/>
    <property type="match status" value="10"/>
</dbReference>
<feature type="domain" description="SLH" evidence="5">
    <location>
        <begin position="1823"/>
        <end position="1886"/>
    </location>
</feature>
<keyword evidence="7" id="KW-1185">Reference proteome</keyword>
<feature type="region of interest" description="Disordered" evidence="2">
    <location>
        <begin position="1795"/>
        <end position="1863"/>
    </location>
</feature>
<dbReference type="GO" id="GO:0009279">
    <property type="term" value="C:cell outer membrane"/>
    <property type="evidence" value="ECO:0007669"/>
    <property type="project" value="TreeGrafter"/>
</dbReference>
<feature type="compositionally biased region" description="Gly residues" evidence="2">
    <location>
        <begin position="1799"/>
        <end position="1814"/>
    </location>
</feature>
<feature type="domain" description="Big-1" evidence="4">
    <location>
        <begin position="854"/>
        <end position="947"/>
    </location>
</feature>
<dbReference type="InterPro" id="IPR008964">
    <property type="entry name" value="Invasin/intimin_cell_adhesion"/>
</dbReference>
<evidence type="ECO:0000313" key="6">
    <source>
        <dbReference type="EMBL" id="SCY56068.1"/>
    </source>
</evidence>
<dbReference type="InterPro" id="IPR013783">
    <property type="entry name" value="Ig-like_fold"/>
</dbReference>
<feature type="chain" id="PRO_5011591140" evidence="3">
    <location>
        <begin position="32"/>
        <end position="2048"/>
    </location>
</feature>
<feature type="domain" description="SLH" evidence="5">
    <location>
        <begin position="1947"/>
        <end position="2010"/>
    </location>
</feature>
<feature type="domain" description="Big-1" evidence="4">
    <location>
        <begin position="1162"/>
        <end position="1257"/>
    </location>
</feature>
<feature type="domain" description="Big-1" evidence="4">
    <location>
        <begin position="545"/>
        <end position="641"/>
    </location>
</feature>
<dbReference type="Gene3D" id="2.60.40.10">
    <property type="entry name" value="Immunoglobulins"/>
    <property type="match status" value="10"/>
</dbReference>
<name>A0A1G5GZJ1_9BACL</name>
<dbReference type="PANTHER" id="PTHR39576">
    <property type="entry name" value="ATTACHING AND EFFACING PROTEIN HOMOLOG-RELATED-RELATED"/>
    <property type="match status" value="1"/>
</dbReference>
<dbReference type="InterPro" id="IPR046780">
    <property type="entry name" value="aBig_2"/>
</dbReference>
<feature type="domain" description="Big-1" evidence="4">
    <location>
        <begin position="649"/>
        <end position="742"/>
    </location>
</feature>
<dbReference type="RefSeq" id="WP_090918654.1">
    <property type="nucleotide sequence ID" value="NZ_FMVM01000006.1"/>
</dbReference>
<dbReference type="InterPro" id="IPR051715">
    <property type="entry name" value="Intimin-Invasin_domain"/>
</dbReference>
<dbReference type="Pfam" id="PF20578">
    <property type="entry name" value="aBig_2"/>
    <property type="match status" value="1"/>
</dbReference>
<comment type="similarity">
    <text evidence="1">Belongs to the intimin/invasin family.</text>
</comment>
<dbReference type="InterPro" id="IPR003344">
    <property type="entry name" value="Big_1_dom"/>
</dbReference>
<accession>A0A1G5GZJ1</accession>
<gene>
    <name evidence="6" type="ORF">SAMN05720606_10690</name>
</gene>
<organism evidence="6 7">
    <name type="scientific">Paenibacillus polysaccharolyticus</name>
    <dbReference type="NCBI Taxonomy" id="582692"/>
    <lineage>
        <taxon>Bacteria</taxon>
        <taxon>Bacillati</taxon>
        <taxon>Bacillota</taxon>
        <taxon>Bacilli</taxon>
        <taxon>Bacillales</taxon>
        <taxon>Paenibacillaceae</taxon>
        <taxon>Paenibacillus</taxon>
    </lineage>
</organism>
<dbReference type="InterPro" id="IPR001119">
    <property type="entry name" value="SLH_dom"/>
</dbReference>
<feature type="domain" description="SLH" evidence="5">
    <location>
        <begin position="1887"/>
        <end position="1946"/>
    </location>
</feature>
<evidence type="ECO:0000259" key="4">
    <source>
        <dbReference type="PROSITE" id="PS51127"/>
    </source>
</evidence>
<evidence type="ECO:0000256" key="2">
    <source>
        <dbReference type="SAM" id="MobiDB-lite"/>
    </source>
</evidence>
<keyword evidence="3" id="KW-0732">Signal</keyword>
<dbReference type="SMART" id="SM00634">
    <property type="entry name" value="BID_1"/>
    <property type="match status" value="10"/>
</dbReference>
<evidence type="ECO:0000256" key="3">
    <source>
        <dbReference type="SAM" id="SignalP"/>
    </source>
</evidence>
<feature type="compositionally biased region" description="Low complexity" evidence="2">
    <location>
        <begin position="1815"/>
        <end position="1841"/>
    </location>
</feature>
<dbReference type="PROSITE" id="PS51272">
    <property type="entry name" value="SLH"/>
    <property type="match status" value="3"/>
</dbReference>
<feature type="domain" description="Big-1" evidence="4">
    <location>
        <begin position="240"/>
        <end position="335"/>
    </location>
</feature>